<evidence type="ECO:0000256" key="1">
    <source>
        <dbReference type="SAM" id="MobiDB-lite"/>
    </source>
</evidence>
<organism evidence="3 4">
    <name type="scientific">Mesorhizobium zhangyense</name>
    <dbReference type="NCBI Taxonomy" id="1776730"/>
    <lineage>
        <taxon>Bacteria</taxon>
        <taxon>Pseudomonadati</taxon>
        <taxon>Pseudomonadota</taxon>
        <taxon>Alphaproteobacteria</taxon>
        <taxon>Hyphomicrobiales</taxon>
        <taxon>Phyllobacteriaceae</taxon>
        <taxon>Mesorhizobium</taxon>
    </lineage>
</organism>
<accession>A0A7C9R910</accession>
<dbReference type="Gene3D" id="1.50.10.140">
    <property type="match status" value="1"/>
</dbReference>
<comment type="caution">
    <text evidence="3">The sequence shown here is derived from an EMBL/GenBank/DDBJ whole genome shotgun (WGS) entry which is preliminary data.</text>
</comment>
<gene>
    <name evidence="3" type="ORF">G6N74_19000</name>
</gene>
<dbReference type="InterPro" id="IPR016883">
    <property type="entry name" value="UCP028431"/>
</dbReference>
<dbReference type="EMBL" id="JAAKZG010000008">
    <property type="protein sequence ID" value="NGN43162.1"/>
    <property type="molecule type" value="Genomic_DNA"/>
</dbReference>
<evidence type="ECO:0000313" key="3">
    <source>
        <dbReference type="EMBL" id="NGN43162.1"/>
    </source>
</evidence>
<feature type="domain" description="Glycoamylase-like" evidence="2">
    <location>
        <begin position="213"/>
        <end position="444"/>
    </location>
</feature>
<reference evidence="3 4" key="1">
    <citation type="submission" date="2020-02" db="EMBL/GenBank/DDBJ databases">
        <title>Genome sequence of the type strain CGMCC 1.15528 of Mesorhizobium zhangyense.</title>
        <authorList>
            <person name="Gao J."/>
            <person name="Sun J."/>
        </authorList>
    </citation>
    <scope>NUCLEOTIDE SEQUENCE [LARGE SCALE GENOMIC DNA]</scope>
    <source>
        <strain evidence="3 4">CGMCC 1.15528</strain>
    </source>
</reference>
<dbReference type="Pfam" id="PF10091">
    <property type="entry name" value="Glycoamylase"/>
    <property type="match status" value="1"/>
</dbReference>
<dbReference type="InterPro" id="IPR019282">
    <property type="entry name" value="Glycoamylase-like_cons_dom"/>
</dbReference>
<sequence>MRHANDNAPLSDPSSQDDPAPLNVPIRSASTVAEPAPDIDIALLDRLQRSAFDYFIEYSNPANGLVADATSPGSPCSIAAVGFGLSCYPVAVSRNWISRDEAITRILATLRFFEQSEQSRHVHATGYKGFYYHFLHMETGERVWNCELSVIDTAILIAGMLTAASFFDGSDPREEEIRASTARLYNRVDWRWSQGKDGFVRLGWKPKGGFLRFSWKGYSEVLLLLVLGLGSPTFPLHKDAYRLWLESCDWLDAKDGGYLYAGPLFIHLFPQAWIDLRGLQDPFSAQRGIDYFENTRRAIAEHRHYAIRNPNRFTGYGEHLWGLTACEGPRRRLVLRNGERQGLMGYIARGAPSGPDDGTVAPWSGLACLPFSPDAGFDNLAHILSHYPRLLKHGRLPDSFNPSVRTTHPEGWISPRSVGLDQGLIVMMVENFRTGLVWDLMRKSEPVRRGLDASGFQGGWLCRV</sequence>
<evidence type="ECO:0000259" key="2">
    <source>
        <dbReference type="Pfam" id="PF10091"/>
    </source>
</evidence>
<evidence type="ECO:0000313" key="4">
    <source>
        <dbReference type="Proteomes" id="UP000481252"/>
    </source>
</evidence>
<feature type="region of interest" description="Disordered" evidence="1">
    <location>
        <begin position="1"/>
        <end position="31"/>
    </location>
</feature>
<dbReference type="Proteomes" id="UP000481252">
    <property type="component" value="Unassembled WGS sequence"/>
</dbReference>
<dbReference type="PIRSF" id="PIRSF028431">
    <property type="entry name" value="UCP028431"/>
    <property type="match status" value="1"/>
</dbReference>
<protein>
    <recommendedName>
        <fullName evidence="2">Glycoamylase-like domain-containing protein</fullName>
    </recommendedName>
</protein>
<name>A0A7C9R910_9HYPH</name>
<proteinExistence type="predicted"/>
<keyword evidence="4" id="KW-1185">Reference proteome</keyword>
<dbReference type="AlphaFoldDB" id="A0A7C9R910"/>